<name>A0ABZ0EBB1_9BURK</name>
<comment type="subcellular location">
    <subcellularLocation>
        <location evidence="1">Cell outer membrane</location>
        <topology evidence="1">Multi-pass membrane protein</topology>
    </subcellularLocation>
</comment>
<dbReference type="Proteomes" id="UP001302652">
    <property type="component" value="Chromosome 3"/>
</dbReference>
<dbReference type="PANTHER" id="PTHR34501">
    <property type="entry name" value="PROTEIN YDDL-RELATED"/>
    <property type="match status" value="1"/>
</dbReference>
<keyword evidence="9" id="KW-0472">Membrane</keyword>
<evidence type="ECO:0000256" key="6">
    <source>
        <dbReference type="ARBA" id="ARBA00022729"/>
    </source>
</evidence>
<dbReference type="PANTHER" id="PTHR34501:SF9">
    <property type="entry name" value="MAJOR OUTER MEMBRANE PROTEIN P.IA"/>
    <property type="match status" value="1"/>
</dbReference>
<evidence type="ECO:0000256" key="5">
    <source>
        <dbReference type="ARBA" id="ARBA00022692"/>
    </source>
</evidence>
<keyword evidence="8" id="KW-0626">Porin</keyword>
<dbReference type="Pfam" id="PF13609">
    <property type="entry name" value="Porin_4"/>
    <property type="match status" value="1"/>
</dbReference>
<keyword evidence="6" id="KW-0732">Signal</keyword>
<dbReference type="CDD" id="cd00342">
    <property type="entry name" value="gram_neg_porins"/>
    <property type="match status" value="1"/>
</dbReference>
<keyword evidence="7" id="KW-0406">Ion transport</keyword>
<dbReference type="InterPro" id="IPR033900">
    <property type="entry name" value="Gram_neg_porin_domain"/>
</dbReference>
<gene>
    <name evidence="12" type="ORF">RW095_07345</name>
</gene>
<keyword evidence="3" id="KW-0813">Transport</keyword>
<feature type="domain" description="Porin" evidence="11">
    <location>
        <begin position="9"/>
        <end position="151"/>
    </location>
</feature>
<comment type="subunit">
    <text evidence="2">Homotrimer.</text>
</comment>
<sequence length="183" mass="19529">MRGKTIVGGPFKVAAAMSQYNHPAAADNSSGAISDNYGFTSPFPKSLSGSGVEKQRILGVGAGYDFGIVQATLAYTNVLFDYLDTSGLRLQNAELSLAHNITPSLLVGAAYIYTTGKYSNSEKPHYNQVNLGIDYSLSRRTDVYLVGLYQRAGGAAQYAQIFSSTASTSDSETQVIAGVRTRF</sequence>
<evidence type="ECO:0000256" key="2">
    <source>
        <dbReference type="ARBA" id="ARBA00011233"/>
    </source>
</evidence>
<reference evidence="12 13" key="1">
    <citation type="submission" date="2023-10" db="EMBL/GenBank/DDBJ databases">
        <title>Surface-active antibiotics is a multifunctional adaptation for post-fire microbes.</title>
        <authorList>
            <person name="Liu M.D."/>
            <person name="Du Y."/>
            <person name="Koupaei S.K."/>
            <person name="Kim N.R."/>
            <person name="Zhang W."/>
            <person name="Traxler M.F."/>
        </authorList>
    </citation>
    <scope>NUCLEOTIDE SEQUENCE [LARGE SCALE GENOMIC DNA]</scope>
    <source>
        <strain evidence="12 13">F3</strain>
    </source>
</reference>
<proteinExistence type="predicted"/>
<keyword evidence="4" id="KW-1134">Transmembrane beta strand</keyword>
<keyword evidence="10" id="KW-0998">Cell outer membrane</keyword>
<dbReference type="RefSeq" id="WP_317015416.1">
    <property type="nucleotide sequence ID" value="NZ_CP136511.1"/>
</dbReference>
<evidence type="ECO:0000313" key="13">
    <source>
        <dbReference type="Proteomes" id="UP001302652"/>
    </source>
</evidence>
<evidence type="ECO:0000256" key="1">
    <source>
        <dbReference type="ARBA" id="ARBA00004571"/>
    </source>
</evidence>
<evidence type="ECO:0000256" key="9">
    <source>
        <dbReference type="ARBA" id="ARBA00023136"/>
    </source>
</evidence>
<accession>A0ABZ0EBB1</accession>
<evidence type="ECO:0000256" key="8">
    <source>
        <dbReference type="ARBA" id="ARBA00023114"/>
    </source>
</evidence>
<keyword evidence="13" id="KW-1185">Reference proteome</keyword>
<dbReference type="InterPro" id="IPR023614">
    <property type="entry name" value="Porin_dom_sf"/>
</dbReference>
<dbReference type="Gene3D" id="2.40.160.10">
    <property type="entry name" value="Porin"/>
    <property type="match status" value="1"/>
</dbReference>
<evidence type="ECO:0000259" key="11">
    <source>
        <dbReference type="Pfam" id="PF13609"/>
    </source>
</evidence>
<dbReference type="SUPFAM" id="SSF56935">
    <property type="entry name" value="Porins"/>
    <property type="match status" value="1"/>
</dbReference>
<evidence type="ECO:0000256" key="3">
    <source>
        <dbReference type="ARBA" id="ARBA00022448"/>
    </source>
</evidence>
<dbReference type="InterPro" id="IPR050298">
    <property type="entry name" value="Gram-neg_bact_OMP"/>
</dbReference>
<organism evidence="12 13">
    <name type="scientific">Paraburkholderia kirstenboschensis</name>
    <dbReference type="NCBI Taxonomy" id="1245436"/>
    <lineage>
        <taxon>Bacteria</taxon>
        <taxon>Pseudomonadati</taxon>
        <taxon>Pseudomonadota</taxon>
        <taxon>Betaproteobacteria</taxon>
        <taxon>Burkholderiales</taxon>
        <taxon>Burkholderiaceae</taxon>
        <taxon>Paraburkholderia</taxon>
    </lineage>
</organism>
<evidence type="ECO:0000256" key="7">
    <source>
        <dbReference type="ARBA" id="ARBA00023065"/>
    </source>
</evidence>
<evidence type="ECO:0000256" key="10">
    <source>
        <dbReference type="ARBA" id="ARBA00023237"/>
    </source>
</evidence>
<dbReference type="EMBL" id="CP136511">
    <property type="protein sequence ID" value="WOD13764.1"/>
    <property type="molecule type" value="Genomic_DNA"/>
</dbReference>
<keyword evidence="5" id="KW-0812">Transmembrane</keyword>
<protein>
    <submittedName>
        <fullName evidence="12">Porin</fullName>
    </submittedName>
</protein>
<evidence type="ECO:0000256" key="4">
    <source>
        <dbReference type="ARBA" id="ARBA00022452"/>
    </source>
</evidence>
<evidence type="ECO:0000313" key="12">
    <source>
        <dbReference type="EMBL" id="WOD13764.1"/>
    </source>
</evidence>